<keyword evidence="11" id="KW-0206">Cytoskeleton</keyword>
<dbReference type="InterPro" id="IPR006683">
    <property type="entry name" value="Thioestr_dom"/>
</dbReference>
<dbReference type="InterPro" id="IPR029069">
    <property type="entry name" value="HotDog_dom_sf"/>
</dbReference>
<sequence length="146" mass="15976">MEGGPLQETQEWQKWLEDLSKGAISHELEVITLKGMQVVHGQKGLVADKDGNWHVGAITTLIDIVGAAAIFSSTGQLKASVDFNISYYSTAKIQEEVEIEAKVIGHKGRLSSVVVEIRRKNNGELIALGKQWMSSINIVPSHLSKI</sequence>
<evidence type="ECO:0000256" key="13">
    <source>
        <dbReference type="ARBA" id="ARBA00052976"/>
    </source>
</evidence>
<evidence type="ECO:0000256" key="15">
    <source>
        <dbReference type="ARBA" id="ARBA00064709"/>
    </source>
</evidence>
<comment type="subcellular location">
    <subcellularLocation>
        <location evidence="3">Cytoplasm</location>
        <location evidence="3">Cytoskeleton</location>
        <location evidence="3">Spindle</location>
    </subcellularLocation>
    <subcellularLocation>
        <location evidence="4">Cytoplasm</location>
        <location evidence="4">Cytosol</location>
    </subcellularLocation>
    <subcellularLocation>
        <location evidence="2">Mitochondrion</location>
    </subcellularLocation>
    <subcellularLocation>
        <location evidence="1">Nucleus</location>
    </subcellularLocation>
</comment>
<accession>A0A438CRF8</accession>
<dbReference type="SUPFAM" id="SSF54637">
    <property type="entry name" value="Thioesterase/thiol ester dehydrase-isomerase"/>
    <property type="match status" value="1"/>
</dbReference>
<evidence type="ECO:0000256" key="2">
    <source>
        <dbReference type="ARBA" id="ARBA00004173"/>
    </source>
</evidence>
<dbReference type="CDD" id="cd03443">
    <property type="entry name" value="PaaI_thioesterase"/>
    <property type="match status" value="1"/>
</dbReference>
<keyword evidence="10" id="KW-0496">Mitochondrion</keyword>
<dbReference type="Proteomes" id="UP000288805">
    <property type="component" value="Unassembled WGS sequence"/>
</dbReference>
<comment type="similarity">
    <text evidence="5">Belongs to the thioesterase PaaI family.</text>
</comment>
<dbReference type="FunFam" id="3.10.129.10:FF:000021">
    <property type="entry name" value="Acyl-coenzyme A thioesterase 13"/>
    <property type="match status" value="1"/>
</dbReference>
<dbReference type="AlphaFoldDB" id="A0A438CRF8"/>
<dbReference type="GO" id="GO:0005739">
    <property type="term" value="C:mitochondrion"/>
    <property type="evidence" value="ECO:0007669"/>
    <property type="project" value="UniProtKB-SubCell"/>
</dbReference>
<evidence type="ECO:0000256" key="16">
    <source>
        <dbReference type="ARBA" id="ARBA00067273"/>
    </source>
</evidence>
<dbReference type="EMBL" id="QGNW01002060">
    <property type="protein sequence ID" value="RVW25805.1"/>
    <property type="molecule type" value="Genomic_DNA"/>
</dbReference>
<evidence type="ECO:0000259" key="19">
    <source>
        <dbReference type="Pfam" id="PF03061"/>
    </source>
</evidence>
<dbReference type="GO" id="GO:0005819">
    <property type="term" value="C:spindle"/>
    <property type="evidence" value="ECO:0007669"/>
    <property type="project" value="UniProtKB-SubCell"/>
</dbReference>
<comment type="catalytic activity">
    <reaction evidence="13">
        <text>a fatty acyl-CoA + H2O = a fatty acid + CoA + H(+)</text>
        <dbReference type="Rhea" id="RHEA:16781"/>
        <dbReference type="ChEBI" id="CHEBI:15377"/>
        <dbReference type="ChEBI" id="CHEBI:15378"/>
        <dbReference type="ChEBI" id="CHEBI:28868"/>
        <dbReference type="ChEBI" id="CHEBI:57287"/>
        <dbReference type="ChEBI" id="CHEBI:77636"/>
    </reaction>
    <physiologicalReaction direction="left-to-right" evidence="13">
        <dbReference type="Rhea" id="RHEA:16782"/>
    </physiologicalReaction>
</comment>
<dbReference type="Pfam" id="PF03061">
    <property type="entry name" value="4HBT"/>
    <property type="match status" value="1"/>
</dbReference>
<comment type="subunit">
    <text evidence="15">Homotetramer. Interacts with PCTP.</text>
</comment>
<name>A0A438CRF8_VITVI</name>
<evidence type="ECO:0000256" key="3">
    <source>
        <dbReference type="ARBA" id="ARBA00004186"/>
    </source>
</evidence>
<dbReference type="PANTHER" id="PTHR21660:SF1">
    <property type="entry name" value="ACYL-COENZYME A THIOESTERASE 13"/>
    <property type="match status" value="1"/>
</dbReference>
<keyword evidence="12" id="KW-0539">Nucleus</keyword>
<keyword evidence="9" id="KW-0443">Lipid metabolism</keyword>
<evidence type="ECO:0000256" key="14">
    <source>
        <dbReference type="ARBA" id="ARBA00058205"/>
    </source>
</evidence>
<evidence type="ECO:0000256" key="4">
    <source>
        <dbReference type="ARBA" id="ARBA00004514"/>
    </source>
</evidence>
<evidence type="ECO:0000256" key="10">
    <source>
        <dbReference type="ARBA" id="ARBA00023128"/>
    </source>
</evidence>
<evidence type="ECO:0000256" key="6">
    <source>
        <dbReference type="ARBA" id="ARBA00022490"/>
    </source>
</evidence>
<evidence type="ECO:0000256" key="12">
    <source>
        <dbReference type="ARBA" id="ARBA00023242"/>
    </source>
</evidence>
<evidence type="ECO:0000256" key="11">
    <source>
        <dbReference type="ARBA" id="ARBA00023212"/>
    </source>
</evidence>
<dbReference type="GO" id="GO:0005829">
    <property type="term" value="C:cytosol"/>
    <property type="evidence" value="ECO:0007669"/>
    <property type="project" value="UniProtKB-SubCell"/>
</dbReference>
<evidence type="ECO:0000256" key="9">
    <source>
        <dbReference type="ARBA" id="ARBA00023098"/>
    </source>
</evidence>
<comment type="caution">
    <text evidence="20">The sequence shown here is derived from an EMBL/GenBank/DDBJ whole genome shotgun (WGS) entry which is preliminary data.</text>
</comment>
<protein>
    <recommendedName>
        <fullName evidence="16">Acyl-coenzyme A thioesterase 13</fullName>
    </recommendedName>
    <alternativeName>
        <fullName evidence="17">Hotdog-fold thioesterase superfamily member 2</fullName>
    </alternativeName>
    <alternativeName>
        <fullName evidence="18">Thioesterase superfamily member 2</fullName>
    </alternativeName>
</protein>
<evidence type="ECO:0000256" key="5">
    <source>
        <dbReference type="ARBA" id="ARBA00008324"/>
    </source>
</evidence>
<dbReference type="PANTHER" id="PTHR21660">
    <property type="entry name" value="THIOESTERASE SUPERFAMILY MEMBER-RELATED"/>
    <property type="match status" value="1"/>
</dbReference>
<evidence type="ECO:0000256" key="17">
    <source>
        <dbReference type="ARBA" id="ARBA00081533"/>
    </source>
</evidence>
<dbReference type="GO" id="GO:0006629">
    <property type="term" value="P:lipid metabolic process"/>
    <property type="evidence" value="ECO:0007669"/>
    <property type="project" value="UniProtKB-KW"/>
</dbReference>
<evidence type="ECO:0000313" key="21">
    <source>
        <dbReference type="Proteomes" id="UP000288805"/>
    </source>
</evidence>
<proteinExistence type="inferred from homology"/>
<organism evidence="20 21">
    <name type="scientific">Vitis vinifera</name>
    <name type="common">Grape</name>
    <dbReference type="NCBI Taxonomy" id="29760"/>
    <lineage>
        <taxon>Eukaryota</taxon>
        <taxon>Viridiplantae</taxon>
        <taxon>Streptophyta</taxon>
        <taxon>Embryophyta</taxon>
        <taxon>Tracheophyta</taxon>
        <taxon>Spermatophyta</taxon>
        <taxon>Magnoliopsida</taxon>
        <taxon>eudicotyledons</taxon>
        <taxon>Gunneridae</taxon>
        <taxon>Pentapetalae</taxon>
        <taxon>rosids</taxon>
        <taxon>Vitales</taxon>
        <taxon>Vitaceae</taxon>
        <taxon>Viteae</taxon>
        <taxon>Vitis</taxon>
    </lineage>
</organism>
<dbReference type="GO" id="GO:0047617">
    <property type="term" value="F:fatty acyl-CoA hydrolase activity"/>
    <property type="evidence" value="ECO:0007669"/>
    <property type="project" value="InterPro"/>
</dbReference>
<comment type="function">
    <text evidence="14">Catalyzes the hydrolysis of acyl-CoAs into free fatty acids and coenzyme A (CoASH), regulating their respective intracellular levels. Has acyl-CoA thioesterase activity towards medium (C12) and long-chain (C18) fatty acyl-CoA substrates. Can also hydrolyze 3-hydroxyphenylacetyl-CoA and 3,4-dihydroxyphenylacetyl-CoA (in vitro). May play a role in controlling adaptive thermogenesis.</text>
</comment>
<reference evidence="20 21" key="1">
    <citation type="journal article" date="2018" name="PLoS Genet.">
        <title>Population sequencing reveals clonal diversity and ancestral inbreeding in the grapevine cultivar Chardonnay.</title>
        <authorList>
            <person name="Roach M.J."/>
            <person name="Johnson D.L."/>
            <person name="Bohlmann J."/>
            <person name="van Vuuren H.J."/>
            <person name="Jones S.J."/>
            <person name="Pretorius I.S."/>
            <person name="Schmidt S.A."/>
            <person name="Borneman A.R."/>
        </authorList>
    </citation>
    <scope>NUCLEOTIDE SEQUENCE [LARGE SCALE GENOMIC DNA]</scope>
    <source>
        <strain evidence="21">cv. Chardonnay</strain>
        <tissue evidence="20">Leaf</tissue>
    </source>
</reference>
<evidence type="ECO:0000313" key="20">
    <source>
        <dbReference type="EMBL" id="RVW25805.1"/>
    </source>
</evidence>
<evidence type="ECO:0000256" key="18">
    <source>
        <dbReference type="ARBA" id="ARBA00083956"/>
    </source>
</evidence>
<dbReference type="Gene3D" id="3.10.129.10">
    <property type="entry name" value="Hotdog Thioesterase"/>
    <property type="match status" value="1"/>
</dbReference>
<dbReference type="GO" id="GO:0005634">
    <property type="term" value="C:nucleus"/>
    <property type="evidence" value="ECO:0007669"/>
    <property type="project" value="UniProtKB-SubCell"/>
</dbReference>
<evidence type="ECO:0000256" key="7">
    <source>
        <dbReference type="ARBA" id="ARBA00022801"/>
    </source>
</evidence>
<keyword evidence="8" id="KW-0007">Acetylation</keyword>
<gene>
    <name evidence="20" type="ORF">CK203_101077</name>
</gene>
<dbReference type="InterPro" id="IPR039298">
    <property type="entry name" value="ACOT13"/>
</dbReference>
<evidence type="ECO:0000256" key="8">
    <source>
        <dbReference type="ARBA" id="ARBA00022990"/>
    </source>
</evidence>
<evidence type="ECO:0000256" key="1">
    <source>
        <dbReference type="ARBA" id="ARBA00004123"/>
    </source>
</evidence>
<feature type="domain" description="Thioesterase" evidence="19">
    <location>
        <begin position="51"/>
        <end position="124"/>
    </location>
</feature>
<keyword evidence="7" id="KW-0378">Hydrolase</keyword>
<keyword evidence="6" id="KW-0963">Cytoplasm</keyword>